<dbReference type="Proteomes" id="UP000501802">
    <property type="component" value="Chromosome"/>
</dbReference>
<dbReference type="Gene3D" id="3.20.20.140">
    <property type="entry name" value="Metal-dependent hydrolases"/>
    <property type="match status" value="1"/>
</dbReference>
<name>A0A6G9AZJ1_9BACT</name>
<dbReference type="EMBL" id="CP050063">
    <property type="protein sequence ID" value="QIP17786.1"/>
    <property type="molecule type" value="Genomic_DNA"/>
</dbReference>
<dbReference type="InterPro" id="IPR052350">
    <property type="entry name" value="Metallo-dep_Lactonases"/>
</dbReference>
<evidence type="ECO:0000256" key="1">
    <source>
        <dbReference type="ARBA" id="ARBA00038310"/>
    </source>
</evidence>
<dbReference type="SUPFAM" id="SSF51556">
    <property type="entry name" value="Metallo-dependent hydrolases"/>
    <property type="match status" value="1"/>
</dbReference>
<feature type="domain" description="Amidohydrolase-related" evidence="2">
    <location>
        <begin position="31"/>
        <end position="308"/>
    </location>
</feature>
<dbReference type="InterPro" id="IPR006680">
    <property type="entry name" value="Amidohydro-rel"/>
</dbReference>
<proteinExistence type="inferred from homology"/>
<evidence type="ECO:0000313" key="4">
    <source>
        <dbReference type="Proteomes" id="UP000501802"/>
    </source>
</evidence>
<reference evidence="3 4" key="1">
    <citation type="submission" date="2020-03" db="EMBL/GenBank/DDBJ databases">
        <authorList>
            <person name="Kim M.K."/>
        </authorList>
    </citation>
    <scope>NUCLEOTIDE SEQUENCE [LARGE SCALE GENOMIC DNA]</scope>
    <source>
        <strain evidence="3 4">BT328</strain>
    </source>
</reference>
<comment type="similarity">
    <text evidence="1">Belongs to the metallo-dependent hydrolases superfamily.</text>
</comment>
<dbReference type="InterPro" id="IPR032466">
    <property type="entry name" value="Metal_Hydrolase"/>
</dbReference>
<dbReference type="AlphaFoldDB" id="A0A6G9AZJ1"/>
<organism evidence="3 4">
    <name type="scientific">Spirosoma aureum</name>
    <dbReference type="NCBI Taxonomy" id="2692134"/>
    <lineage>
        <taxon>Bacteria</taxon>
        <taxon>Pseudomonadati</taxon>
        <taxon>Bacteroidota</taxon>
        <taxon>Cytophagia</taxon>
        <taxon>Cytophagales</taxon>
        <taxon>Cytophagaceae</taxon>
        <taxon>Spirosoma</taxon>
    </lineage>
</organism>
<dbReference type="PANTHER" id="PTHR43569">
    <property type="entry name" value="AMIDOHYDROLASE"/>
    <property type="match status" value="1"/>
</dbReference>
<keyword evidence="3" id="KW-0378">Hydrolase</keyword>
<protein>
    <submittedName>
        <fullName evidence="3">Amidohydrolase</fullName>
    </submittedName>
</protein>
<dbReference type="PANTHER" id="PTHR43569:SF2">
    <property type="entry name" value="AMIDOHYDROLASE-RELATED DOMAIN-CONTAINING PROTEIN"/>
    <property type="match status" value="1"/>
</dbReference>
<sequence length="318" mass="36038">MNRRDFLALAASASAGLPSLSWPDDTTIPIIDTHIHLFDTTRAQGVPWPTPKDEILYQPALPDRYRRIAVPLGIVGAIVVEASPWLEDNQWVLDVAARDKIIVGTVGNLEPGKPGFRQQLERFHRNPLFRGIRYGNLWDRDLSRQLSNPKVVSDLKFFAQTGLVLDTANPNPVLLAAIVRVTEQVPELRVIIDHLPQMTTPVEAAVRKDYETHLQELGKRPQVYVKISEVLRRVDGKIPQALSFYRGRLDELFGIFGEDRLLYGSDWPNSDQWLPVEAGLNLVSEYFNAKGRTVAEKYFWKNSAAAYHWLKRDPSQPG</sequence>
<dbReference type="Pfam" id="PF04909">
    <property type="entry name" value="Amidohydro_2"/>
    <property type="match status" value="1"/>
</dbReference>
<evidence type="ECO:0000313" key="3">
    <source>
        <dbReference type="EMBL" id="QIP17786.1"/>
    </source>
</evidence>
<dbReference type="KEGG" id="spib:G8759_12750"/>
<dbReference type="GO" id="GO:0016787">
    <property type="term" value="F:hydrolase activity"/>
    <property type="evidence" value="ECO:0007669"/>
    <property type="project" value="UniProtKB-KW"/>
</dbReference>
<evidence type="ECO:0000259" key="2">
    <source>
        <dbReference type="Pfam" id="PF04909"/>
    </source>
</evidence>
<keyword evidence="4" id="KW-1185">Reference proteome</keyword>
<accession>A0A6G9AZJ1</accession>
<gene>
    <name evidence="3" type="ORF">G8759_12750</name>
</gene>